<proteinExistence type="inferred from homology"/>
<keyword evidence="3 6" id="KW-0812">Transmembrane</keyword>
<dbReference type="Pfam" id="PF00892">
    <property type="entry name" value="EamA"/>
    <property type="match status" value="1"/>
</dbReference>
<name>A0A558CZ72_9GAMM</name>
<comment type="caution">
    <text evidence="8">The sequence shown here is derived from an EMBL/GenBank/DDBJ whole genome shotgun (WGS) entry which is preliminary data.</text>
</comment>
<organism evidence="8 9">
    <name type="scientific">Sedimenticola thiotaurini</name>
    <dbReference type="NCBI Taxonomy" id="1543721"/>
    <lineage>
        <taxon>Bacteria</taxon>
        <taxon>Pseudomonadati</taxon>
        <taxon>Pseudomonadota</taxon>
        <taxon>Gammaproteobacteria</taxon>
        <taxon>Chromatiales</taxon>
        <taxon>Sedimenticolaceae</taxon>
        <taxon>Sedimenticola</taxon>
    </lineage>
</organism>
<evidence type="ECO:0000313" key="8">
    <source>
        <dbReference type="EMBL" id="TVT54076.1"/>
    </source>
</evidence>
<evidence type="ECO:0000256" key="3">
    <source>
        <dbReference type="ARBA" id="ARBA00022692"/>
    </source>
</evidence>
<evidence type="ECO:0000259" key="7">
    <source>
        <dbReference type="Pfam" id="PF00892"/>
    </source>
</evidence>
<dbReference type="SUPFAM" id="SSF103481">
    <property type="entry name" value="Multidrug resistance efflux transporter EmrE"/>
    <property type="match status" value="1"/>
</dbReference>
<accession>A0A558CZ72</accession>
<dbReference type="InterPro" id="IPR000620">
    <property type="entry name" value="EamA_dom"/>
</dbReference>
<dbReference type="PANTHER" id="PTHR32322:SF2">
    <property type="entry name" value="EAMA DOMAIN-CONTAINING PROTEIN"/>
    <property type="match status" value="1"/>
</dbReference>
<sequence>MIASQQRRYRATLIGGVAILLWSTLAILTTMTEGIPPFQLLALTFLVAFCVSTLLLLYRGETIFRRGKPNLPVWIVSVGGLFGYHFFYFVALRNAPAVEANLINYLWPLLIVLFSSLLPGERLRWFHTTGALMGLFGAFLLVAMKGSISFQSAALGGYLAAVAAD</sequence>
<reference evidence="8 9" key="1">
    <citation type="submission" date="2019-07" db="EMBL/GenBank/DDBJ databases">
        <title>The pathways for chlorine oxyanion respiration interact through the shared metabolite chlorate.</title>
        <authorList>
            <person name="Barnum T.P."/>
            <person name="Cheng Y."/>
            <person name="Hill K.A."/>
            <person name="Lucas L.N."/>
            <person name="Carlson H.K."/>
            <person name="Coates J.D."/>
        </authorList>
    </citation>
    <scope>NUCLEOTIDE SEQUENCE [LARGE SCALE GENOMIC DNA]</scope>
    <source>
        <strain evidence="8">BK-3</strain>
    </source>
</reference>
<feature type="transmembrane region" description="Helical" evidence="6">
    <location>
        <begin position="70"/>
        <end position="90"/>
    </location>
</feature>
<evidence type="ECO:0000256" key="5">
    <source>
        <dbReference type="ARBA" id="ARBA00023136"/>
    </source>
</evidence>
<feature type="transmembrane region" description="Helical" evidence="6">
    <location>
        <begin position="12"/>
        <end position="32"/>
    </location>
</feature>
<comment type="similarity">
    <text evidence="2">Belongs to the EamA transporter family.</text>
</comment>
<feature type="transmembrane region" description="Helical" evidence="6">
    <location>
        <begin position="102"/>
        <end position="118"/>
    </location>
</feature>
<comment type="subcellular location">
    <subcellularLocation>
        <location evidence="1">Membrane</location>
        <topology evidence="1">Multi-pass membrane protein</topology>
    </subcellularLocation>
</comment>
<evidence type="ECO:0000256" key="2">
    <source>
        <dbReference type="ARBA" id="ARBA00007362"/>
    </source>
</evidence>
<keyword evidence="5 6" id="KW-0472">Membrane</keyword>
<dbReference type="EMBL" id="VMRY01000045">
    <property type="protein sequence ID" value="TVT54076.1"/>
    <property type="molecule type" value="Genomic_DNA"/>
</dbReference>
<gene>
    <name evidence="8" type="ORF">FHK82_11095</name>
</gene>
<feature type="domain" description="EamA" evidence="7">
    <location>
        <begin position="17"/>
        <end position="142"/>
    </location>
</feature>
<dbReference type="Proteomes" id="UP000317355">
    <property type="component" value="Unassembled WGS sequence"/>
</dbReference>
<protein>
    <submittedName>
        <fullName evidence="8">EamA family transporter</fullName>
    </submittedName>
</protein>
<evidence type="ECO:0000313" key="9">
    <source>
        <dbReference type="Proteomes" id="UP000317355"/>
    </source>
</evidence>
<dbReference type="InterPro" id="IPR037185">
    <property type="entry name" value="EmrE-like"/>
</dbReference>
<feature type="transmembrane region" description="Helical" evidence="6">
    <location>
        <begin position="38"/>
        <end position="58"/>
    </location>
</feature>
<dbReference type="InterPro" id="IPR050638">
    <property type="entry name" value="AA-Vitamin_Transporters"/>
</dbReference>
<evidence type="ECO:0000256" key="4">
    <source>
        <dbReference type="ARBA" id="ARBA00022989"/>
    </source>
</evidence>
<feature type="transmembrane region" description="Helical" evidence="6">
    <location>
        <begin position="125"/>
        <end position="144"/>
    </location>
</feature>
<dbReference type="AlphaFoldDB" id="A0A558CZ72"/>
<dbReference type="PANTHER" id="PTHR32322">
    <property type="entry name" value="INNER MEMBRANE TRANSPORTER"/>
    <property type="match status" value="1"/>
</dbReference>
<dbReference type="GO" id="GO:0016020">
    <property type="term" value="C:membrane"/>
    <property type="evidence" value="ECO:0007669"/>
    <property type="project" value="UniProtKB-SubCell"/>
</dbReference>
<evidence type="ECO:0000256" key="6">
    <source>
        <dbReference type="SAM" id="Phobius"/>
    </source>
</evidence>
<keyword evidence="4 6" id="KW-1133">Transmembrane helix</keyword>
<evidence type="ECO:0000256" key="1">
    <source>
        <dbReference type="ARBA" id="ARBA00004141"/>
    </source>
</evidence>